<evidence type="ECO:0000256" key="3">
    <source>
        <dbReference type="HAMAP-Rule" id="MF_01384"/>
    </source>
</evidence>
<comment type="similarity">
    <text evidence="1 3">Belongs to the UreD family.</text>
</comment>
<keyword evidence="2 3" id="KW-0143">Chaperone</keyword>
<evidence type="ECO:0000313" key="4">
    <source>
        <dbReference type="EMBL" id="MCU6705485.1"/>
    </source>
</evidence>
<keyword evidence="3" id="KW-0963">Cytoplasm</keyword>
<comment type="caution">
    <text evidence="4">The sequence shown here is derived from an EMBL/GenBank/DDBJ whole genome shotgun (WGS) entry which is preliminary data.</text>
</comment>
<evidence type="ECO:0000256" key="2">
    <source>
        <dbReference type="ARBA" id="ARBA00023186"/>
    </source>
</evidence>
<dbReference type="RefSeq" id="WP_267300810.1">
    <property type="nucleotide sequence ID" value="NZ_JAOQJZ010000005.1"/>
</dbReference>
<dbReference type="AlphaFoldDB" id="A0AAE3IGJ2"/>
<dbReference type="PANTHER" id="PTHR33643:SF1">
    <property type="entry name" value="UREASE ACCESSORY PROTEIN D"/>
    <property type="match status" value="1"/>
</dbReference>
<evidence type="ECO:0000256" key="1">
    <source>
        <dbReference type="ARBA" id="ARBA00007177"/>
    </source>
</evidence>
<dbReference type="GO" id="GO:0016151">
    <property type="term" value="F:nickel cation binding"/>
    <property type="evidence" value="ECO:0007669"/>
    <property type="project" value="UniProtKB-UniRule"/>
</dbReference>
<dbReference type="InterPro" id="IPR002669">
    <property type="entry name" value="UreD"/>
</dbReference>
<dbReference type="Pfam" id="PF01774">
    <property type="entry name" value="UreD"/>
    <property type="match status" value="1"/>
</dbReference>
<dbReference type="HAMAP" id="MF_01384">
    <property type="entry name" value="UreD"/>
    <property type="match status" value="1"/>
</dbReference>
<organism evidence="4 5">
    <name type="scientific">Hominimerdicola aceti</name>
    <dbReference type="NCBI Taxonomy" id="2981726"/>
    <lineage>
        <taxon>Bacteria</taxon>
        <taxon>Bacillati</taxon>
        <taxon>Bacillota</taxon>
        <taxon>Clostridia</taxon>
        <taxon>Eubacteriales</taxon>
        <taxon>Oscillospiraceae</taxon>
        <taxon>Hominimerdicola</taxon>
    </lineage>
</organism>
<name>A0AAE3IGJ2_9FIRM</name>
<dbReference type="PANTHER" id="PTHR33643">
    <property type="entry name" value="UREASE ACCESSORY PROTEIN D"/>
    <property type="match status" value="1"/>
</dbReference>
<gene>
    <name evidence="3" type="primary">ureD</name>
    <name evidence="4" type="ORF">OCV57_06045</name>
</gene>
<reference evidence="4 5" key="1">
    <citation type="journal article" date="2021" name="ISME Commun">
        <title>Automated analysis of genomic sequences facilitates high-throughput and comprehensive description of bacteria.</title>
        <authorList>
            <person name="Hitch T.C.A."/>
        </authorList>
    </citation>
    <scope>NUCLEOTIDE SEQUENCE [LARGE SCALE GENOMIC DNA]</scope>
    <source>
        <strain evidence="4 5">Sanger_31</strain>
    </source>
</reference>
<dbReference type="Proteomes" id="UP001208131">
    <property type="component" value="Unassembled WGS sequence"/>
</dbReference>
<dbReference type="EMBL" id="JAOQJZ010000005">
    <property type="protein sequence ID" value="MCU6705485.1"/>
    <property type="molecule type" value="Genomic_DNA"/>
</dbReference>
<dbReference type="GO" id="GO:0005737">
    <property type="term" value="C:cytoplasm"/>
    <property type="evidence" value="ECO:0007669"/>
    <property type="project" value="UniProtKB-SubCell"/>
</dbReference>
<comment type="subunit">
    <text evidence="3">UreD, UreF and UreG form a complex that acts as a GTP-hydrolysis-dependent molecular chaperone, activating the urease apoprotein by helping to assemble the nickel containing metallocenter of UreC. The UreE protein probably delivers the nickel.</text>
</comment>
<proteinExistence type="inferred from homology"/>
<evidence type="ECO:0000313" key="5">
    <source>
        <dbReference type="Proteomes" id="UP001208131"/>
    </source>
</evidence>
<protein>
    <recommendedName>
        <fullName evidence="3">Urease accessory protein UreD</fullName>
    </recommendedName>
</protein>
<sequence>MNGRLSLSTAFDGQKTVTEDLYFAPPFKVYSPFYDHKGWAKYISMCGSAGVLAGDENEIKLFVGENCKVIFTDQGYQKLFNTNGGVSKQSIKLVVRKNARLCYMPHPIMTFTGCEHISMGKVNITESSELIFSEIYCCGRTAMGEEFGLKRFRSRTEIAIDGRADFIDNTLIDPSALPIRQKGFFEGFTHTGFMYIYTPDKTMPESIYQADYTGDPDSARLCATHTERGIAIRALGRSGEEIFDAFQNIAEKIRT</sequence>
<comment type="function">
    <text evidence="3">Required for maturation of urease via the functional incorporation of the urease nickel metallocenter.</text>
</comment>
<keyword evidence="5" id="KW-1185">Reference proteome</keyword>
<comment type="subcellular location">
    <subcellularLocation>
        <location evidence="3">Cytoplasm</location>
    </subcellularLocation>
</comment>
<accession>A0AAE3IGJ2</accession>
<keyword evidence="3" id="KW-0996">Nickel insertion</keyword>